<comment type="caution">
    <text evidence="1">The sequence shown here is derived from an EMBL/GenBank/DDBJ whole genome shotgun (WGS) entry which is preliminary data.</text>
</comment>
<proteinExistence type="predicted"/>
<gene>
    <name evidence="1" type="ORF">APZ42_013338</name>
</gene>
<sequence length="164" mass="18236">MSNKGQISLVVEFLKFCIGKCDHTLYALAMGFLEKLCPPSSHPLSVKMSAMCDELRLQLQKVLGDDGVLLVPPHPTAAIYHNQSLTRPFNFAYVAIFNVLGFPVTQVPLGLGSWGVPLGVQVGLQATSLFRSYFFRCSFIQLCLLLSPSPFVNSRYRISPFLFF</sequence>
<reference evidence="1 2" key="1">
    <citation type="submission" date="2016-03" db="EMBL/GenBank/DDBJ databases">
        <title>EvidentialGene: Evidence-directed Construction of Genes on Genomes.</title>
        <authorList>
            <person name="Gilbert D.G."/>
            <person name="Choi J.-H."/>
            <person name="Mockaitis K."/>
            <person name="Colbourne J."/>
            <person name="Pfrender M."/>
        </authorList>
    </citation>
    <scope>NUCLEOTIDE SEQUENCE [LARGE SCALE GENOMIC DNA]</scope>
    <source>
        <strain evidence="1 2">Xinb3</strain>
        <tissue evidence="1">Complete organism</tissue>
    </source>
</reference>
<organism evidence="1 2">
    <name type="scientific">Daphnia magna</name>
    <dbReference type="NCBI Taxonomy" id="35525"/>
    <lineage>
        <taxon>Eukaryota</taxon>
        <taxon>Metazoa</taxon>
        <taxon>Ecdysozoa</taxon>
        <taxon>Arthropoda</taxon>
        <taxon>Crustacea</taxon>
        <taxon>Branchiopoda</taxon>
        <taxon>Diplostraca</taxon>
        <taxon>Cladocera</taxon>
        <taxon>Anomopoda</taxon>
        <taxon>Daphniidae</taxon>
        <taxon>Daphnia</taxon>
    </lineage>
</organism>
<dbReference type="PANTHER" id="PTHR43372:SF4">
    <property type="entry name" value="FATTY-ACID AMIDE HYDROLASE 2"/>
    <property type="match status" value="1"/>
</dbReference>
<dbReference type="InterPro" id="IPR036928">
    <property type="entry name" value="AS_sf"/>
</dbReference>
<dbReference type="STRING" id="35525.A0A162QX08"/>
<dbReference type="OrthoDB" id="6428749at2759"/>
<evidence type="ECO:0000313" key="1">
    <source>
        <dbReference type="EMBL" id="KZS20027.1"/>
    </source>
</evidence>
<keyword evidence="1" id="KW-0378">Hydrolase</keyword>
<dbReference type="GO" id="GO:0016787">
    <property type="term" value="F:hydrolase activity"/>
    <property type="evidence" value="ECO:0007669"/>
    <property type="project" value="UniProtKB-KW"/>
</dbReference>
<dbReference type="EMBL" id="LRGB01000248">
    <property type="protein sequence ID" value="KZS20027.1"/>
    <property type="molecule type" value="Genomic_DNA"/>
</dbReference>
<dbReference type="GO" id="GO:0012505">
    <property type="term" value="C:endomembrane system"/>
    <property type="evidence" value="ECO:0007669"/>
    <property type="project" value="TreeGrafter"/>
</dbReference>
<dbReference type="Proteomes" id="UP000076858">
    <property type="component" value="Unassembled WGS sequence"/>
</dbReference>
<dbReference type="Gene3D" id="3.90.1300.10">
    <property type="entry name" value="Amidase signature (AS) domain"/>
    <property type="match status" value="1"/>
</dbReference>
<dbReference type="AlphaFoldDB" id="A0A162QX08"/>
<dbReference type="InterPro" id="IPR052739">
    <property type="entry name" value="FAAH2"/>
</dbReference>
<keyword evidence="2" id="KW-1185">Reference proteome</keyword>
<name>A0A162QX08_9CRUS</name>
<dbReference type="SUPFAM" id="SSF75304">
    <property type="entry name" value="Amidase signature (AS) enzymes"/>
    <property type="match status" value="1"/>
</dbReference>
<evidence type="ECO:0000313" key="2">
    <source>
        <dbReference type="Proteomes" id="UP000076858"/>
    </source>
</evidence>
<dbReference type="PANTHER" id="PTHR43372">
    <property type="entry name" value="FATTY-ACID AMIDE HYDROLASE"/>
    <property type="match status" value="1"/>
</dbReference>
<accession>A0A162QX08</accession>
<protein>
    <submittedName>
        <fullName evidence="1">Fatty-acid amide hydrolase 2</fullName>
    </submittedName>
</protein>